<protein>
    <submittedName>
        <fullName evidence="4">Amidohydrolase family protein</fullName>
    </submittedName>
</protein>
<dbReference type="Proteomes" id="UP001597295">
    <property type="component" value="Unassembled WGS sequence"/>
</dbReference>
<dbReference type="PANTHER" id="PTHR43794:SF11">
    <property type="entry name" value="AMIDOHYDROLASE-RELATED DOMAIN-CONTAINING PROTEIN"/>
    <property type="match status" value="1"/>
</dbReference>
<organism evidence="4 5">
    <name type="scientific">Lacibacterium aquatile</name>
    <dbReference type="NCBI Taxonomy" id="1168082"/>
    <lineage>
        <taxon>Bacteria</taxon>
        <taxon>Pseudomonadati</taxon>
        <taxon>Pseudomonadota</taxon>
        <taxon>Alphaproteobacteria</taxon>
        <taxon>Rhodospirillales</taxon>
        <taxon>Rhodospirillaceae</taxon>
    </lineage>
</organism>
<dbReference type="SUPFAM" id="SSF51338">
    <property type="entry name" value="Composite domain of metallo-dependent hydrolases"/>
    <property type="match status" value="2"/>
</dbReference>
<keyword evidence="2" id="KW-0378">Hydrolase</keyword>
<evidence type="ECO:0000313" key="5">
    <source>
        <dbReference type="Proteomes" id="UP001597295"/>
    </source>
</evidence>
<dbReference type="Pfam" id="PF01979">
    <property type="entry name" value="Amidohydro_1"/>
    <property type="match status" value="1"/>
</dbReference>
<sequence length="490" mass="53960">MTATLLTARWVLGNVDGRHRLYEQGEVVYDGDSILFVGHGYPGEVARRIDCGMSLIAPGFIDLDALSDLDTTVLGYDNQPPAKKGRIWPRSYIERGPYEMYSPDELAFQKRYAFTQLIRNGITTALPIASLFYRAWGETVGEFEAAADAAIDLGLRVYLGPAYRTGNFVVEEDGTVGTMFDEPRGLAELNAAIAFAKTQEGRAGGLIKAMLAPDRVETCTPELLKRSAAAAKDLDIPVRLHCHQSKIEYDTVLALHGKSPAEWLESLGFLSDRALLPHATYVSGSSRIDRPGRDLEIMRDNGASIVHCPLVSARHGSSIESFSRYKAMGLKIGLGTDTWPADMLLNCQVGMMFNRVIERSTGVVRSEDYFDAATLGGAEALRRPDLGRLSPGAKADIVVWDLAHDRIGQVIDPIQTLMLNASGRDARHVIINGRMVMWDGVLPGVDHLAMQMRAQEQFDRLIAKYPERTLGHPPVSEIFSTAYPVERRPA</sequence>
<keyword evidence="5" id="KW-1185">Reference proteome</keyword>
<dbReference type="SUPFAM" id="SSF51556">
    <property type="entry name" value="Metallo-dependent hydrolases"/>
    <property type="match status" value="1"/>
</dbReference>
<feature type="domain" description="Amidohydrolase-related" evidence="3">
    <location>
        <begin position="101"/>
        <end position="436"/>
    </location>
</feature>
<dbReference type="InterPro" id="IPR006680">
    <property type="entry name" value="Amidohydro-rel"/>
</dbReference>
<dbReference type="InterPro" id="IPR011059">
    <property type="entry name" value="Metal-dep_hydrolase_composite"/>
</dbReference>
<comment type="similarity">
    <text evidence="1">Belongs to the metallo-dependent hydrolases superfamily. ATZ/TRZ family.</text>
</comment>
<evidence type="ECO:0000256" key="2">
    <source>
        <dbReference type="ARBA" id="ARBA00022801"/>
    </source>
</evidence>
<comment type="caution">
    <text evidence="4">The sequence shown here is derived from an EMBL/GenBank/DDBJ whole genome shotgun (WGS) entry which is preliminary data.</text>
</comment>
<dbReference type="InterPro" id="IPR050287">
    <property type="entry name" value="MTA/SAH_deaminase"/>
</dbReference>
<dbReference type="PANTHER" id="PTHR43794">
    <property type="entry name" value="AMINOHYDROLASE SSNA-RELATED"/>
    <property type="match status" value="1"/>
</dbReference>
<name>A0ABW5DR13_9PROT</name>
<dbReference type="NCBIfam" id="NF004801">
    <property type="entry name" value="PRK06151.1"/>
    <property type="match status" value="1"/>
</dbReference>
<evidence type="ECO:0000313" key="4">
    <source>
        <dbReference type="EMBL" id="MFD2263374.1"/>
    </source>
</evidence>
<dbReference type="Gene3D" id="3.20.20.140">
    <property type="entry name" value="Metal-dependent hydrolases"/>
    <property type="match status" value="1"/>
</dbReference>
<dbReference type="RefSeq" id="WP_379876375.1">
    <property type="nucleotide sequence ID" value="NZ_JBHUIP010000011.1"/>
</dbReference>
<gene>
    <name evidence="4" type="ORF">ACFSM5_10785</name>
</gene>
<accession>A0ABW5DR13</accession>
<evidence type="ECO:0000259" key="3">
    <source>
        <dbReference type="Pfam" id="PF01979"/>
    </source>
</evidence>
<dbReference type="InterPro" id="IPR032466">
    <property type="entry name" value="Metal_Hydrolase"/>
</dbReference>
<evidence type="ECO:0000256" key="1">
    <source>
        <dbReference type="ARBA" id="ARBA00006745"/>
    </source>
</evidence>
<reference evidence="5" key="1">
    <citation type="journal article" date="2019" name="Int. J. Syst. Evol. Microbiol.">
        <title>The Global Catalogue of Microorganisms (GCM) 10K type strain sequencing project: providing services to taxonomists for standard genome sequencing and annotation.</title>
        <authorList>
            <consortium name="The Broad Institute Genomics Platform"/>
            <consortium name="The Broad Institute Genome Sequencing Center for Infectious Disease"/>
            <person name="Wu L."/>
            <person name="Ma J."/>
        </authorList>
    </citation>
    <scope>NUCLEOTIDE SEQUENCE [LARGE SCALE GENOMIC DNA]</scope>
    <source>
        <strain evidence="5">CGMCC 1.19062</strain>
    </source>
</reference>
<dbReference type="Gene3D" id="2.30.40.10">
    <property type="entry name" value="Urease, subunit C, domain 1"/>
    <property type="match status" value="1"/>
</dbReference>
<proteinExistence type="inferred from homology"/>
<dbReference type="EMBL" id="JBHUIP010000011">
    <property type="protein sequence ID" value="MFD2263374.1"/>
    <property type="molecule type" value="Genomic_DNA"/>
</dbReference>